<evidence type="ECO:0000256" key="1">
    <source>
        <dbReference type="SAM" id="Coils"/>
    </source>
</evidence>
<dbReference type="NCBIfam" id="NF033928">
    <property type="entry name" value="alph_xenorhab_A"/>
    <property type="match status" value="1"/>
</dbReference>
<organism evidence="2 3">
    <name type="scientific">Dulcicalothrix desertica PCC 7102</name>
    <dbReference type="NCBI Taxonomy" id="232991"/>
    <lineage>
        <taxon>Bacteria</taxon>
        <taxon>Bacillati</taxon>
        <taxon>Cyanobacteriota</taxon>
        <taxon>Cyanophyceae</taxon>
        <taxon>Nostocales</taxon>
        <taxon>Calotrichaceae</taxon>
        <taxon>Dulcicalothrix</taxon>
    </lineage>
</organism>
<evidence type="ECO:0000313" key="2">
    <source>
        <dbReference type="EMBL" id="RUT06463.1"/>
    </source>
</evidence>
<dbReference type="Proteomes" id="UP000271624">
    <property type="component" value="Unassembled WGS sequence"/>
</dbReference>
<evidence type="ECO:0000313" key="3">
    <source>
        <dbReference type="Proteomes" id="UP000271624"/>
    </source>
</evidence>
<dbReference type="GO" id="GO:0016020">
    <property type="term" value="C:membrane"/>
    <property type="evidence" value="ECO:0007669"/>
    <property type="project" value="InterPro"/>
</dbReference>
<dbReference type="AlphaFoldDB" id="A0A433VK07"/>
<reference evidence="2" key="1">
    <citation type="submission" date="2018-12" db="EMBL/GenBank/DDBJ databases">
        <authorList>
            <person name="Will S."/>
            <person name="Neumann-Schaal M."/>
            <person name="Henke P."/>
        </authorList>
    </citation>
    <scope>NUCLEOTIDE SEQUENCE</scope>
    <source>
        <strain evidence="2">PCC 7102</strain>
    </source>
</reference>
<gene>
    <name evidence="2" type="ORF">DSM106972_027200</name>
</gene>
<dbReference type="InterPro" id="IPR008414">
    <property type="entry name" value="HBL"/>
</dbReference>
<keyword evidence="1" id="KW-0175">Coiled coil</keyword>
<accession>A0A433VK07</accession>
<dbReference type="SUPFAM" id="SSF58100">
    <property type="entry name" value="Bacterial hemolysins"/>
    <property type="match status" value="1"/>
</dbReference>
<reference evidence="2" key="2">
    <citation type="journal article" date="2019" name="Genome Biol. Evol.">
        <title>Day and night: Metabolic profiles and evolutionary relationships of six axenic non-marine cyanobacteria.</title>
        <authorList>
            <person name="Will S.E."/>
            <person name="Henke P."/>
            <person name="Boedeker C."/>
            <person name="Huang S."/>
            <person name="Brinkmann H."/>
            <person name="Rohde M."/>
            <person name="Jarek M."/>
            <person name="Friedl T."/>
            <person name="Seufert S."/>
            <person name="Schumacher M."/>
            <person name="Overmann J."/>
            <person name="Neumann-Schaal M."/>
            <person name="Petersen J."/>
        </authorList>
    </citation>
    <scope>NUCLEOTIDE SEQUENCE [LARGE SCALE GENOMIC DNA]</scope>
    <source>
        <strain evidence="2">PCC 7102</strain>
    </source>
</reference>
<dbReference type="Pfam" id="PF05791">
    <property type="entry name" value="Bacillus_HBL"/>
    <property type="match status" value="1"/>
</dbReference>
<comment type="caution">
    <text evidence="2">The sequence shown here is derived from an EMBL/GenBank/DDBJ whole genome shotgun (WGS) entry which is preliminary data.</text>
</comment>
<name>A0A433VK07_9CYAN</name>
<dbReference type="EMBL" id="RSCL01000006">
    <property type="protein sequence ID" value="RUT06463.1"/>
    <property type="molecule type" value="Genomic_DNA"/>
</dbReference>
<dbReference type="Gene3D" id="1.20.1170.10">
    <property type="match status" value="1"/>
</dbReference>
<dbReference type="OrthoDB" id="5902884at2"/>
<keyword evidence="3" id="KW-1185">Reference proteome</keyword>
<sequence>MTAAIETIDIGPKQLDTAPETSGFIIASPELLAVQLFVANALELPITPDKMKFEDIREAYKLIHNHCSEWQDDIYPGIVSLATHIYDYGTSAEVIYDDLKDLAIKISTSKSVSLDSPEVQNFYALVDDLIATAKDYEQKAIDVSNKVSKFNEYCKADDKRLDELFAIYKTQLENPSPLVKELLSQKKAQEIRLQEAMDEYHHCVVVAATTPTYAWIPFAGWIAGGVVAGVYADRAVKAKKKAEDAAQQIADLSARIAVEDRLRLDMEKAKEGVENTDKKLEAALEALGTIKSAWIAIAEDLTNLRKRLDIAGNKEKLKIASTYIKDAGARWGKLAVKADQYRMRAYANFLPKTA</sequence>
<feature type="coiled-coil region" evidence="1">
    <location>
        <begin position="235"/>
        <end position="286"/>
    </location>
</feature>
<dbReference type="RefSeq" id="WP_127081274.1">
    <property type="nucleotide sequence ID" value="NZ_RSCL01000006.1"/>
</dbReference>
<dbReference type="CDD" id="cd22656">
    <property type="entry name" value="ClyA_Cry6Aa-like"/>
    <property type="match status" value="1"/>
</dbReference>
<proteinExistence type="predicted"/>
<protein>
    <submittedName>
        <fullName evidence="2">Uncharacterized protein</fullName>
    </submittedName>
</protein>